<evidence type="ECO:0000313" key="1">
    <source>
        <dbReference type="EMBL" id="MVN86082.1"/>
    </source>
</evidence>
<dbReference type="Proteomes" id="UP000483286">
    <property type="component" value="Unassembled WGS sequence"/>
</dbReference>
<proteinExistence type="predicted"/>
<dbReference type="EMBL" id="WQLB01000004">
    <property type="protein sequence ID" value="MVN86082.1"/>
    <property type="molecule type" value="Genomic_DNA"/>
</dbReference>
<name>A0A7C9M0H4_9DEIO</name>
<dbReference type="RefSeq" id="WP_157458125.1">
    <property type="nucleotide sequence ID" value="NZ_WQLB01000004.1"/>
</dbReference>
<protein>
    <submittedName>
        <fullName evidence="1">Uncharacterized protein</fullName>
    </submittedName>
</protein>
<dbReference type="AlphaFoldDB" id="A0A7C9M0H4"/>
<organism evidence="1 2">
    <name type="scientific">Deinococcus arboris</name>
    <dbReference type="NCBI Taxonomy" id="2682977"/>
    <lineage>
        <taxon>Bacteria</taxon>
        <taxon>Thermotogati</taxon>
        <taxon>Deinococcota</taxon>
        <taxon>Deinococci</taxon>
        <taxon>Deinococcales</taxon>
        <taxon>Deinococcaceae</taxon>
        <taxon>Deinococcus</taxon>
    </lineage>
</organism>
<accession>A0A7C9M0H4</accession>
<keyword evidence="2" id="KW-1185">Reference proteome</keyword>
<sequence length="155" mass="15513">MTLLLAGTAAAQGTSPDARLTLWGSVGTEAYIAPGVSLGLSAPLGQIGSFQTTLRGTAGLYILPIADLNGPLPLVNADVLFSGTAGQVNVYGGPSLGTLAGAVWFAGVTGGVRGQFGESNLGWFSEARVRAGFVPGSGTPLLPLVGGGFGLTYRF</sequence>
<evidence type="ECO:0000313" key="2">
    <source>
        <dbReference type="Proteomes" id="UP000483286"/>
    </source>
</evidence>
<gene>
    <name evidence="1" type="ORF">GO986_04820</name>
</gene>
<reference evidence="1 2" key="1">
    <citation type="submission" date="2019-12" db="EMBL/GenBank/DDBJ databases">
        <title>Deinococcus sp. HMF7620 Genome sequencing and assembly.</title>
        <authorList>
            <person name="Kang H."/>
            <person name="Kim H."/>
            <person name="Joh K."/>
        </authorList>
    </citation>
    <scope>NUCLEOTIDE SEQUENCE [LARGE SCALE GENOMIC DNA]</scope>
    <source>
        <strain evidence="1 2">HMF7620</strain>
    </source>
</reference>
<comment type="caution">
    <text evidence="1">The sequence shown here is derived from an EMBL/GenBank/DDBJ whole genome shotgun (WGS) entry which is preliminary data.</text>
</comment>